<dbReference type="PROSITE" id="PS50995">
    <property type="entry name" value="HTH_MARR_2"/>
    <property type="match status" value="1"/>
</dbReference>
<dbReference type="Gene3D" id="1.10.10.10">
    <property type="entry name" value="Winged helix-like DNA-binding domain superfamily/Winged helix DNA-binding domain"/>
    <property type="match status" value="1"/>
</dbReference>
<organism evidence="5 6">
    <name type="scientific">Nocardioides jiangsuensis</name>
    <dbReference type="NCBI Taxonomy" id="2866161"/>
    <lineage>
        <taxon>Bacteria</taxon>
        <taxon>Bacillati</taxon>
        <taxon>Actinomycetota</taxon>
        <taxon>Actinomycetes</taxon>
        <taxon>Propionibacteriales</taxon>
        <taxon>Nocardioidaceae</taxon>
        <taxon>Nocardioides</taxon>
    </lineage>
</organism>
<keyword evidence="1" id="KW-0805">Transcription regulation</keyword>
<evidence type="ECO:0000256" key="1">
    <source>
        <dbReference type="ARBA" id="ARBA00023015"/>
    </source>
</evidence>
<reference evidence="5 6" key="1">
    <citation type="submission" date="2021-08" db="EMBL/GenBank/DDBJ databases">
        <title>Nocardioides bacterium WL0053 sp. nov., isolated from the sediment.</title>
        <authorList>
            <person name="Wang L."/>
            <person name="Zhang D."/>
            <person name="Zhang A."/>
        </authorList>
    </citation>
    <scope>NUCLEOTIDE SEQUENCE [LARGE SCALE GENOMIC DNA]</scope>
    <source>
        <strain evidence="5 6">WL0053</strain>
    </source>
</reference>
<evidence type="ECO:0000313" key="5">
    <source>
        <dbReference type="EMBL" id="MBY9076057.1"/>
    </source>
</evidence>
<gene>
    <name evidence="5" type="ORF">K1X13_14575</name>
</gene>
<evidence type="ECO:0000259" key="4">
    <source>
        <dbReference type="PROSITE" id="PS50995"/>
    </source>
</evidence>
<evidence type="ECO:0000256" key="3">
    <source>
        <dbReference type="ARBA" id="ARBA00023163"/>
    </source>
</evidence>
<proteinExistence type="predicted"/>
<evidence type="ECO:0000313" key="6">
    <source>
        <dbReference type="Proteomes" id="UP000754710"/>
    </source>
</evidence>
<comment type="caution">
    <text evidence="5">The sequence shown here is derived from an EMBL/GenBank/DDBJ whole genome shotgun (WGS) entry which is preliminary data.</text>
</comment>
<sequence>MAGTVGEGAPTSTASAVSLVELLTVAQRRVARGLAQALAEEGCTLDQWRVMRALADGQGHLMGELAEALQIPQPTLTRLMDGLVDSSQVYRRQAGGDRRKVAVHLSRKGQARLVRLDALVQAHEAALTARGGDAWQVVRRELDGLVRAD</sequence>
<accession>A0ABS7RR31</accession>
<name>A0ABS7RR31_9ACTN</name>
<dbReference type="SMART" id="SM00347">
    <property type="entry name" value="HTH_MARR"/>
    <property type="match status" value="1"/>
</dbReference>
<dbReference type="PRINTS" id="PR00598">
    <property type="entry name" value="HTHMARR"/>
</dbReference>
<keyword evidence="3" id="KW-0804">Transcription</keyword>
<protein>
    <submittedName>
        <fullName evidence="5">MarR family transcriptional regulator</fullName>
    </submittedName>
</protein>
<dbReference type="InterPro" id="IPR039422">
    <property type="entry name" value="MarR/SlyA-like"/>
</dbReference>
<dbReference type="SUPFAM" id="SSF46785">
    <property type="entry name" value="Winged helix' DNA-binding domain"/>
    <property type="match status" value="1"/>
</dbReference>
<keyword evidence="6" id="KW-1185">Reference proteome</keyword>
<dbReference type="PANTHER" id="PTHR33164">
    <property type="entry name" value="TRANSCRIPTIONAL REGULATOR, MARR FAMILY"/>
    <property type="match status" value="1"/>
</dbReference>
<dbReference type="EMBL" id="JAIEZQ010000002">
    <property type="protein sequence ID" value="MBY9076057.1"/>
    <property type="molecule type" value="Genomic_DNA"/>
</dbReference>
<dbReference type="Pfam" id="PF12802">
    <property type="entry name" value="MarR_2"/>
    <property type="match status" value="1"/>
</dbReference>
<evidence type="ECO:0000256" key="2">
    <source>
        <dbReference type="ARBA" id="ARBA00023125"/>
    </source>
</evidence>
<dbReference type="InterPro" id="IPR036388">
    <property type="entry name" value="WH-like_DNA-bd_sf"/>
</dbReference>
<dbReference type="RefSeq" id="WP_221025741.1">
    <property type="nucleotide sequence ID" value="NZ_JAIEZQ010000002.1"/>
</dbReference>
<keyword evidence="2" id="KW-0238">DNA-binding</keyword>
<dbReference type="PANTHER" id="PTHR33164:SF64">
    <property type="entry name" value="TRANSCRIPTIONAL REGULATOR SLYA"/>
    <property type="match status" value="1"/>
</dbReference>
<dbReference type="Proteomes" id="UP000754710">
    <property type="component" value="Unassembled WGS sequence"/>
</dbReference>
<feature type="domain" description="HTH marR-type" evidence="4">
    <location>
        <begin position="16"/>
        <end position="149"/>
    </location>
</feature>
<dbReference type="InterPro" id="IPR036390">
    <property type="entry name" value="WH_DNA-bd_sf"/>
</dbReference>
<dbReference type="InterPro" id="IPR000835">
    <property type="entry name" value="HTH_MarR-typ"/>
</dbReference>